<name>A0A484LIH5_9ASTE</name>
<proteinExistence type="predicted"/>
<reference evidence="2 3" key="1">
    <citation type="submission" date="2018-04" db="EMBL/GenBank/DDBJ databases">
        <authorList>
            <person name="Vogel A."/>
        </authorList>
    </citation>
    <scope>NUCLEOTIDE SEQUENCE [LARGE SCALE GENOMIC DNA]</scope>
</reference>
<sequence>MSTYSPRWFDSIPRNFTRSRSPKLIVETACSGRIDLLPDHRRNQGGHQIVVGLTLRFAVKEGRQPLIHRSRNRGRWTGVFRRNSSPTPPAASAQPPEIEREPPGNRVGSAHRRIPGPLSSRVIAAGVLVCLRSSCACVAGGNRRRRRGAARSDRRGRRDWSRRFQSKKEEETREEYSVI</sequence>
<feature type="region of interest" description="Disordered" evidence="1">
    <location>
        <begin position="70"/>
        <end position="114"/>
    </location>
</feature>
<gene>
    <name evidence="2" type="ORF">CCAM_LOCUS17987</name>
</gene>
<feature type="compositionally biased region" description="Basic and acidic residues" evidence="1">
    <location>
        <begin position="150"/>
        <end position="179"/>
    </location>
</feature>
<organism evidence="2 3">
    <name type="scientific">Cuscuta campestris</name>
    <dbReference type="NCBI Taxonomy" id="132261"/>
    <lineage>
        <taxon>Eukaryota</taxon>
        <taxon>Viridiplantae</taxon>
        <taxon>Streptophyta</taxon>
        <taxon>Embryophyta</taxon>
        <taxon>Tracheophyta</taxon>
        <taxon>Spermatophyta</taxon>
        <taxon>Magnoliopsida</taxon>
        <taxon>eudicotyledons</taxon>
        <taxon>Gunneridae</taxon>
        <taxon>Pentapetalae</taxon>
        <taxon>asterids</taxon>
        <taxon>lamiids</taxon>
        <taxon>Solanales</taxon>
        <taxon>Convolvulaceae</taxon>
        <taxon>Cuscuteae</taxon>
        <taxon>Cuscuta</taxon>
        <taxon>Cuscuta subgen. Grammica</taxon>
        <taxon>Cuscuta sect. Cleistogrammica</taxon>
    </lineage>
</organism>
<keyword evidence="3" id="KW-1185">Reference proteome</keyword>
<protein>
    <submittedName>
        <fullName evidence="2">Uncharacterized protein</fullName>
    </submittedName>
</protein>
<evidence type="ECO:0000313" key="3">
    <source>
        <dbReference type="Proteomes" id="UP000595140"/>
    </source>
</evidence>
<dbReference type="OrthoDB" id="1109907at2759"/>
<evidence type="ECO:0000256" key="1">
    <source>
        <dbReference type="SAM" id="MobiDB-lite"/>
    </source>
</evidence>
<dbReference type="EMBL" id="OOIL02001510">
    <property type="protein sequence ID" value="VFQ76211.1"/>
    <property type="molecule type" value="Genomic_DNA"/>
</dbReference>
<dbReference type="Proteomes" id="UP000595140">
    <property type="component" value="Unassembled WGS sequence"/>
</dbReference>
<feature type="region of interest" description="Disordered" evidence="1">
    <location>
        <begin position="141"/>
        <end position="179"/>
    </location>
</feature>
<evidence type="ECO:0000313" key="2">
    <source>
        <dbReference type="EMBL" id="VFQ76211.1"/>
    </source>
</evidence>
<accession>A0A484LIH5</accession>
<dbReference type="AlphaFoldDB" id="A0A484LIH5"/>